<dbReference type="Gene3D" id="3.60.21.70">
    <property type="entry name" value="PhoD-like phosphatase"/>
    <property type="match status" value="1"/>
</dbReference>
<proteinExistence type="predicted"/>
<gene>
    <name evidence="3" type="ORF">FHP08_01970</name>
</gene>
<evidence type="ECO:0000313" key="3">
    <source>
        <dbReference type="EMBL" id="TXL68473.1"/>
    </source>
</evidence>
<dbReference type="PANTHER" id="PTHR43606">
    <property type="entry name" value="PHOSPHATASE, PUTATIVE (AFU_ORTHOLOGUE AFUA_6G08710)-RELATED"/>
    <property type="match status" value="1"/>
</dbReference>
<dbReference type="PANTHER" id="PTHR43606:SF2">
    <property type="entry name" value="ALKALINE PHOSPHATASE FAMILY PROTEIN (AFU_ORTHOLOGUE AFUA_5G03860)"/>
    <property type="match status" value="1"/>
</dbReference>
<accession>A0A5C8P579</accession>
<organism evidence="3 4">
    <name type="scientific">Zeimonas arvi</name>
    <dbReference type="NCBI Taxonomy" id="2498847"/>
    <lineage>
        <taxon>Bacteria</taxon>
        <taxon>Pseudomonadati</taxon>
        <taxon>Pseudomonadota</taxon>
        <taxon>Betaproteobacteria</taxon>
        <taxon>Burkholderiales</taxon>
        <taxon>Burkholderiaceae</taxon>
        <taxon>Zeimonas</taxon>
    </lineage>
</organism>
<dbReference type="SUPFAM" id="SSF56300">
    <property type="entry name" value="Metallo-dependent phosphatases"/>
    <property type="match status" value="1"/>
</dbReference>
<evidence type="ECO:0000259" key="1">
    <source>
        <dbReference type="Pfam" id="PF09423"/>
    </source>
</evidence>
<dbReference type="RefSeq" id="WP_147702614.1">
    <property type="nucleotide sequence ID" value="NZ_VDUY01000001.1"/>
</dbReference>
<dbReference type="AlphaFoldDB" id="A0A5C8P579"/>
<dbReference type="Proteomes" id="UP000321548">
    <property type="component" value="Unassembled WGS sequence"/>
</dbReference>
<reference evidence="3 4" key="1">
    <citation type="submission" date="2019-06" db="EMBL/GenBank/DDBJ databases">
        <title>Quisquiliibacterium sp. nov., isolated from a maize field.</title>
        <authorList>
            <person name="Lin S.-Y."/>
            <person name="Tsai C.-F."/>
            <person name="Young C.-C."/>
        </authorList>
    </citation>
    <scope>NUCLEOTIDE SEQUENCE [LARGE SCALE GENOMIC DNA]</scope>
    <source>
        <strain evidence="3 4">CC-CFT501</strain>
    </source>
</reference>
<comment type="caution">
    <text evidence="3">The sequence shown here is derived from an EMBL/GenBank/DDBJ whole genome shotgun (WGS) entry which is preliminary data.</text>
</comment>
<dbReference type="OrthoDB" id="327733at2"/>
<dbReference type="Pfam" id="PF09423">
    <property type="entry name" value="PhoD"/>
    <property type="match status" value="1"/>
</dbReference>
<dbReference type="Gene3D" id="2.60.40.380">
    <property type="entry name" value="Purple acid phosphatase-like, N-terminal"/>
    <property type="match status" value="1"/>
</dbReference>
<dbReference type="InterPro" id="IPR052900">
    <property type="entry name" value="Phospholipid_Metab_Enz"/>
</dbReference>
<name>A0A5C8P579_9BURK</name>
<evidence type="ECO:0000259" key="2">
    <source>
        <dbReference type="Pfam" id="PF16655"/>
    </source>
</evidence>
<dbReference type="InterPro" id="IPR029052">
    <property type="entry name" value="Metallo-depent_PP-like"/>
</dbReference>
<dbReference type="Pfam" id="PF16655">
    <property type="entry name" value="PhoD_N"/>
    <property type="match status" value="1"/>
</dbReference>
<keyword evidence="4" id="KW-1185">Reference proteome</keyword>
<protein>
    <submittedName>
        <fullName evidence="3">Alkaline phosphatase</fullName>
    </submittedName>
</protein>
<dbReference type="EMBL" id="VDUY01000001">
    <property type="protein sequence ID" value="TXL68473.1"/>
    <property type="molecule type" value="Genomic_DNA"/>
</dbReference>
<dbReference type="InterPro" id="IPR018946">
    <property type="entry name" value="PhoD-like_MPP"/>
</dbReference>
<dbReference type="CDD" id="cd07389">
    <property type="entry name" value="MPP_PhoD"/>
    <property type="match status" value="1"/>
</dbReference>
<dbReference type="InterPro" id="IPR038607">
    <property type="entry name" value="PhoD-like_sf"/>
</dbReference>
<dbReference type="InterPro" id="IPR032093">
    <property type="entry name" value="PhoD_N"/>
</dbReference>
<sequence length="557" mass="61876">MPRPAARIPDYLRAAARVLPGLRRGTADGPHTAQPGRRAIARAAWQLACVSWAGGVALASSGCATAPPRFARDPFSLGVASGAPEPEGFVLWTRLAPEPGQVHGGMPPGPVTVRWEVAEDEGFARIVRSGRTVAHPELAHSVHVEVQGLKPERWYHYRFLTGDGANQAVSPAGRTRTAPPPDALPARLRFAFASCQQFEQGYFGAYRHMVEEDLDLVLFLGDYIYESSWGRDHVRAHQGGEPKSLAEYRIRHAQYRGDPDLQRMHAAAPWLLTWDDHEVDNDYADDRSEDLDATFLARRAAAYRAYFEHMPLRQSARPEGPAMRLYGRHRFGRLAEFLILDDRQHRAYQACPKPRRGGANVVDVERCPDLRDPSRSMLGAAQERWLDRCFAESRGRWNLIGQQTLFSRADGRRGPGETAWTDGWDGYPVARQRLLDAMRARRLANPVLLGGDVHSNWVCDVKADFADPGSAAVATEFCGTSITSQGRPQAQLDRARDENPHVRLAESDHRGYGVVELTPERCATTLRTVDTVKLPGQRIATRARFVVESGRPGARLA</sequence>
<feature type="domain" description="Phospholipase D N-terminal" evidence="2">
    <location>
        <begin position="77"/>
        <end position="177"/>
    </location>
</feature>
<evidence type="ECO:0000313" key="4">
    <source>
        <dbReference type="Proteomes" id="UP000321548"/>
    </source>
</evidence>
<feature type="domain" description="PhoD-like phosphatase metallophosphatase" evidence="1">
    <location>
        <begin position="190"/>
        <end position="525"/>
    </location>
</feature>